<evidence type="ECO:0000256" key="3">
    <source>
        <dbReference type="ARBA" id="ARBA00022801"/>
    </source>
</evidence>
<dbReference type="Gene3D" id="3.40.50.300">
    <property type="entry name" value="P-loop containing nucleotide triphosphate hydrolases"/>
    <property type="match status" value="3"/>
</dbReference>
<evidence type="ECO:0000259" key="14">
    <source>
        <dbReference type="PROSITE" id="PS51217"/>
    </source>
</evidence>
<evidence type="ECO:0000256" key="5">
    <source>
        <dbReference type="ARBA" id="ARBA00022840"/>
    </source>
</evidence>
<dbReference type="EMBL" id="JAYGIL010000003">
    <property type="protein sequence ID" value="MEA5401661.1"/>
    <property type="molecule type" value="Genomic_DNA"/>
</dbReference>
<evidence type="ECO:0000313" key="16">
    <source>
        <dbReference type="Proteomes" id="UP001303899"/>
    </source>
</evidence>
<dbReference type="InterPro" id="IPR000212">
    <property type="entry name" value="DNA_helicase_UvrD/REP"/>
</dbReference>
<dbReference type="GO" id="GO:0016787">
    <property type="term" value="F:hydrolase activity"/>
    <property type="evidence" value="ECO:0007669"/>
    <property type="project" value="UniProtKB-KW"/>
</dbReference>
<dbReference type="InterPro" id="IPR013986">
    <property type="entry name" value="DExx_box_DNA_helicase_dom_sf"/>
</dbReference>
<keyword evidence="7" id="KW-0413">Isomerase</keyword>
<feature type="binding site" evidence="12">
    <location>
        <begin position="25"/>
        <end position="32"/>
    </location>
    <ligand>
        <name>ATP</name>
        <dbReference type="ChEBI" id="CHEBI:30616"/>
    </ligand>
</feature>
<comment type="caution">
    <text evidence="15">The sequence shown here is derived from an EMBL/GenBank/DDBJ whole genome shotgun (WGS) entry which is preliminary data.</text>
</comment>
<dbReference type="PANTHER" id="PTHR11070">
    <property type="entry name" value="UVRD / RECB / PCRA DNA HELICASE FAMILY MEMBER"/>
    <property type="match status" value="1"/>
</dbReference>
<sequence length="613" mass="70952">MSKINLSPKQESIVDLDQGAYLILASAGSGKTRVLTERIKRLSDSNNGKILAITFTNKAATEIKERLGTSEKINKNVFVGTFHSFCQSILELRFKLLGYNRMPHIFEDDSDRLDLIKQAIKSVPFFEKIYENLDPKKKNEYTYNALQFISTVKREIVLPEELAKNSENKEYQNLYETYQDILKSNNAIDFDDIIRLVYELFTNNDSVANLYRKAYSFVCIDECQDLNKLQYFLLKSLCGNFIKNVMMVGDPNQSIYGFNGSASSFMQKDFVMDFQAIEISLDENYRCSKSVIEASNTLMNLDVEAINYVIEGIFQIHHADNEIEEAKYIVNKIKELTSLKLHNDIEGEITYEKMSILARNKFVFKYVEEFLDKEGIPYYFKSGNVGIKFSSNSMKIFDLFFRIKINPLDKLHQKKLEDMLKIKDTFNSSELLNSKFPISVKIKEIITNCTIDNLHLQIDLLKKLFNESIFEDDEKKLTLDELDDFSNQLIQYKKQNLKPTLDGFKSAIALGLTNNSNRKDIGICLSTVHTMKGQESEIVFLIGMDDGTFPDFRAINKGGEELQQEKNNTYVAFTRAKRFLYVTYPKKRLMPWGDYKPRTISRYLKLLLFQVPN</sequence>
<dbReference type="SUPFAM" id="SSF52540">
    <property type="entry name" value="P-loop containing nucleoside triphosphate hydrolases"/>
    <property type="match status" value="1"/>
</dbReference>
<evidence type="ECO:0000256" key="10">
    <source>
        <dbReference type="ARBA" id="ARBA00034923"/>
    </source>
</evidence>
<keyword evidence="16" id="KW-1185">Reference proteome</keyword>
<name>A0ABU5RZN1_9BACT</name>
<feature type="domain" description="UvrD-like helicase ATP-binding" evidence="13">
    <location>
        <begin position="4"/>
        <end position="288"/>
    </location>
</feature>
<keyword evidence="5 12" id="KW-0067">ATP-binding</keyword>
<dbReference type="Gene3D" id="1.10.486.10">
    <property type="entry name" value="PCRA, domain 4"/>
    <property type="match status" value="1"/>
</dbReference>
<evidence type="ECO:0000256" key="7">
    <source>
        <dbReference type="ARBA" id="ARBA00023235"/>
    </source>
</evidence>
<dbReference type="CDD" id="cd17932">
    <property type="entry name" value="DEXQc_UvrD"/>
    <property type="match status" value="1"/>
</dbReference>
<dbReference type="Gene3D" id="1.10.10.160">
    <property type="match status" value="1"/>
</dbReference>
<gene>
    <name evidence="15" type="ORF">VB776_01965</name>
</gene>
<dbReference type="PROSITE" id="PS51198">
    <property type="entry name" value="UVRD_HELICASE_ATP_BIND"/>
    <property type="match status" value="1"/>
</dbReference>
<comment type="catalytic activity">
    <reaction evidence="8">
        <text>Couples ATP hydrolysis with the unwinding of duplex DNA by translocating in the 3'-5' direction.</text>
        <dbReference type="EC" id="5.6.2.4"/>
    </reaction>
</comment>
<dbReference type="Pfam" id="PF13361">
    <property type="entry name" value="UvrD_C"/>
    <property type="match status" value="2"/>
</dbReference>
<dbReference type="RefSeq" id="WP_323325501.1">
    <property type="nucleotide sequence ID" value="NZ_JAYGIL010000003.1"/>
</dbReference>
<reference evidence="15 16" key="1">
    <citation type="submission" date="2023-12" db="EMBL/GenBank/DDBJ databases">
        <title>Novel species of the genus Arcicella isolated from rivers.</title>
        <authorList>
            <person name="Lu H."/>
        </authorList>
    </citation>
    <scope>NUCLEOTIDE SEQUENCE [LARGE SCALE GENOMIC DNA]</scope>
    <source>
        <strain evidence="15 16">DC2W</strain>
    </source>
</reference>
<proteinExistence type="inferred from homology"/>
<keyword evidence="2 12" id="KW-0547">Nucleotide-binding</keyword>
<dbReference type="InterPro" id="IPR014017">
    <property type="entry name" value="DNA_helicase_UvrD-like_C"/>
</dbReference>
<protein>
    <recommendedName>
        <fullName evidence="9">DNA 3'-5' helicase</fullName>
        <ecNumber evidence="9">5.6.2.4</ecNumber>
    </recommendedName>
    <alternativeName>
        <fullName evidence="10">DNA 3'-5' helicase II</fullName>
    </alternativeName>
</protein>
<organism evidence="15 16">
    <name type="scientific">Arcicella gelida</name>
    <dbReference type="NCBI Taxonomy" id="2984195"/>
    <lineage>
        <taxon>Bacteria</taxon>
        <taxon>Pseudomonadati</taxon>
        <taxon>Bacteroidota</taxon>
        <taxon>Cytophagia</taxon>
        <taxon>Cytophagales</taxon>
        <taxon>Flectobacillaceae</taxon>
        <taxon>Arcicella</taxon>
    </lineage>
</organism>
<evidence type="ECO:0000256" key="1">
    <source>
        <dbReference type="ARBA" id="ARBA00009922"/>
    </source>
</evidence>
<evidence type="ECO:0000256" key="8">
    <source>
        <dbReference type="ARBA" id="ARBA00034617"/>
    </source>
</evidence>
<dbReference type="Pfam" id="PF00580">
    <property type="entry name" value="UvrD-helicase"/>
    <property type="match status" value="1"/>
</dbReference>
<evidence type="ECO:0000256" key="2">
    <source>
        <dbReference type="ARBA" id="ARBA00022741"/>
    </source>
</evidence>
<keyword evidence="4 12" id="KW-0347">Helicase</keyword>
<evidence type="ECO:0000256" key="4">
    <source>
        <dbReference type="ARBA" id="ARBA00022806"/>
    </source>
</evidence>
<evidence type="ECO:0000259" key="13">
    <source>
        <dbReference type="PROSITE" id="PS51198"/>
    </source>
</evidence>
<dbReference type="InterPro" id="IPR014016">
    <property type="entry name" value="UvrD-like_ATP-bd"/>
</dbReference>
<comment type="catalytic activity">
    <reaction evidence="11">
        <text>ATP + H2O = ADP + phosphate + H(+)</text>
        <dbReference type="Rhea" id="RHEA:13065"/>
        <dbReference type="ChEBI" id="CHEBI:15377"/>
        <dbReference type="ChEBI" id="CHEBI:15378"/>
        <dbReference type="ChEBI" id="CHEBI:30616"/>
        <dbReference type="ChEBI" id="CHEBI:43474"/>
        <dbReference type="ChEBI" id="CHEBI:456216"/>
        <dbReference type="EC" id="5.6.2.4"/>
    </reaction>
</comment>
<comment type="similarity">
    <text evidence="1">Belongs to the helicase family. UvrD subfamily.</text>
</comment>
<dbReference type="Proteomes" id="UP001303899">
    <property type="component" value="Unassembled WGS sequence"/>
</dbReference>
<accession>A0ABU5RZN1</accession>
<feature type="domain" description="UvrD-like helicase C-terminal" evidence="14">
    <location>
        <begin position="282"/>
        <end position="533"/>
    </location>
</feature>
<keyword evidence="3 12" id="KW-0378">Hydrolase</keyword>
<evidence type="ECO:0000313" key="15">
    <source>
        <dbReference type="EMBL" id="MEA5401661.1"/>
    </source>
</evidence>
<evidence type="ECO:0000256" key="9">
    <source>
        <dbReference type="ARBA" id="ARBA00034808"/>
    </source>
</evidence>
<dbReference type="PROSITE" id="PS51217">
    <property type="entry name" value="UVRD_HELICASE_CTER"/>
    <property type="match status" value="1"/>
</dbReference>
<evidence type="ECO:0000256" key="12">
    <source>
        <dbReference type="PROSITE-ProRule" id="PRU00560"/>
    </source>
</evidence>
<evidence type="ECO:0000256" key="11">
    <source>
        <dbReference type="ARBA" id="ARBA00048988"/>
    </source>
</evidence>
<dbReference type="GO" id="GO:0004386">
    <property type="term" value="F:helicase activity"/>
    <property type="evidence" value="ECO:0007669"/>
    <property type="project" value="UniProtKB-KW"/>
</dbReference>
<dbReference type="InterPro" id="IPR027417">
    <property type="entry name" value="P-loop_NTPase"/>
</dbReference>
<keyword evidence="6" id="KW-0238">DNA-binding</keyword>
<evidence type="ECO:0000256" key="6">
    <source>
        <dbReference type="ARBA" id="ARBA00023125"/>
    </source>
</evidence>
<dbReference type="EC" id="5.6.2.4" evidence="9"/>
<dbReference type="PANTHER" id="PTHR11070:SF2">
    <property type="entry name" value="ATP-DEPENDENT DNA HELICASE SRS2"/>
    <property type="match status" value="1"/>
</dbReference>